<proteinExistence type="predicted"/>
<evidence type="ECO:0000313" key="2">
    <source>
        <dbReference type="Proteomes" id="UP001621512"/>
    </source>
</evidence>
<gene>
    <name evidence="1" type="ORF">OHU35_05035</name>
</gene>
<dbReference type="EMBL" id="CP108341">
    <property type="protein sequence ID" value="WTW25433.1"/>
    <property type="molecule type" value="Genomic_DNA"/>
</dbReference>
<dbReference type="RefSeq" id="WP_189724194.1">
    <property type="nucleotide sequence ID" value="NZ_BMUK01000005.1"/>
</dbReference>
<evidence type="ECO:0000313" key="1">
    <source>
        <dbReference type="EMBL" id="WTW25433.1"/>
    </source>
</evidence>
<accession>A0ABZ1MC08</accession>
<dbReference type="Proteomes" id="UP001621512">
    <property type="component" value="Chromosome"/>
</dbReference>
<evidence type="ECO:0008006" key="3">
    <source>
        <dbReference type="Google" id="ProtNLM"/>
    </source>
</evidence>
<reference evidence="1 2" key="1">
    <citation type="submission" date="2022-10" db="EMBL/GenBank/DDBJ databases">
        <title>The complete genomes of actinobacterial strains from the NBC collection.</title>
        <authorList>
            <person name="Joergensen T.S."/>
            <person name="Alvarez Arevalo M."/>
            <person name="Sterndorff E.B."/>
            <person name="Faurdal D."/>
            <person name="Vuksanovic O."/>
            <person name="Mourched A.-S."/>
            <person name="Charusanti P."/>
            <person name="Shaw S."/>
            <person name="Blin K."/>
            <person name="Weber T."/>
        </authorList>
    </citation>
    <scope>NUCLEOTIDE SEQUENCE [LARGE SCALE GENOMIC DNA]</scope>
    <source>
        <strain evidence="1 2">NBC_00017</strain>
    </source>
</reference>
<name>A0ABZ1MC08_STREF</name>
<protein>
    <recommendedName>
        <fullName evidence="3">Knr4/Smi1-like domain-containing protein</fullName>
    </recommendedName>
</protein>
<keyword evidence="2" id="KW-1185">Reference proteome</keyword>
<organism evidence="1 2">
    <name type="scientific">Streptomyces purpurascens</name>
    <dbReference type="NCBI Taxonomy" id="1924"/>
    <lineage>
        <taxon>Bacteria</taxon>
        <taxon>Bacillati</taxon>
        <taxon>Actinomycetota</taxon>
        <taxon>Actinomycetes</taxon>
        <taxon>Kitasatosporales</taxon>
        <taxon>Streptomycetaceae</taxon>
        <taxon>Streptomyces</taxon>
    </lineage>
</organism>
<sequence>MMEPTAVESAWIDVFEELRNCPDVLLDMDTLEFPDGEVADADAAFASLAERDGIVLDSSLKECYLRFSDVAAGWGAGMTEEDEDPLFAGEFDVIPLVRALRDSAPVDRTPDPSPEQREFLSELRDFDTTSLSGTGKVASLRIRQGSVHNPEIWFSDVRGGIHHMDVDLCGYLDALRVTKGTLGWQYLFTDVSLAHDRFEVTVRFLNEMLRVFPDLFPAHDYEPLRVRLAERLR</sequence>